<dbReference type="InterPro" id="IPR006597">
    <property type="entry name" value="Sel1-like"/>
</dbReference>
<evidence type="ECO:0000256" key="1">
    <source>
        <dbReference type="SAM" id="SignalP"/>
    </source>
</evidence>
<protein>
    <submittedName>
        <fullName evidence="2">Sel1 repeat family protein</fullName>
    </submittedName>
</protein>
<dbReference type="SUPFAM" id="SSF81901">
    <property type="entry name" value="HCP-like"/>
    <property type="match status" value="1"/>
</dbReference>
<dbReference type="RefSeq" id="WP_273669208.1">
    <property type="nucleotide sequence ID" value="NZ_JAQQXR010000001.1"/>
</dbReference>
<dbReference type="PANTHER" id="PTHR11102:SF160">
    <property type="entry name" value="ERAD-ASSOCIATED E3 UBIQUITIN-PROTEIN LIGASE COMPONENT HRD3"/>
    <property type="match status" value="1"/>
</dbReference>
<dbReference type="SMART" id="SM00671">
    <property type="entry name" value="SEL1"/>
    <property type="match status" value="3"/>
</dbReference>
<gene>
    <name evidence="2" type="ORF">OIK44_03090</name>
</gene>
<evidence type="ECO:0000313" key="3">
    <source>
        <dbReference type="Proteomes" id="UP001221208"/>
    </source>
</evidence>
<dbReference type="Pfam" id="PF08238">
    <property type="entry name" value="Sel1"/>
    <property type="match status" value="3"/>
</dbReference>
<name>A0ABT5JV08_9BURK</name>
<sequence>MSARGRAALALLLAALAVGPARADQAADLAQGKVYLRGGADGWPRALALFDGAARQGSSAAAYYLALMHKNGMGTARDSAAAVRYLEAAAAAQLPAAMFVLANMLYGGDGVARDDAAARAWVEKAAALEYPAAALLMAQGLRDGTMGFGRDPERAEQQLRMAAHALRHRPAEP</sequence>
<dbReference type="PANTHER" id="PTHR11102">
    <property type="entry name" value="SEL-1-LIKE PROTEIN"/>
    <property type="match status" value="1"/>
</dbReference>
<dbReference type="Gene3D" id="1.25.40.10">
    <property type="entry name" value="Tetratricopeptide repeat domain"/>
    <property type="match status" value="1"/>
</dbReference>
<keyword evidence="3" id="KW-1185">Reference proteome</keyword>
<accession>A0ABT5JV08</accession>
<dbReference type="InterPro" id="IPR050767">
    <property type="entry name" value="Sel1_AlgK"/>
</dbReference>
<evidence type="ECO:0000313" key="2">
    <source>
        <dbReference type="EMBL" id="MDC8756572.1"/>
    </source>
</evidence>
<keyword evidence="1" id="KW-0732">Signal</keyword>
<dbReference type="EMBL" id="JAQQXR010000001">
    <property type="protein sequence ID" value="MDC8756572.1"/>
    <property type="molecule type" value="Genomic_DNA"/>
</dbReference>
<comment type="caution">
    <text evidence="2">The sequence shown here is derived from an EMBL/GenBank/DDBJ whole genome shotgun (WGS) entry which is preliminary data.</text>
</comment>
<feature type="signal peptide" evidence="1">
    <location>
        <begin position="1"/>
        <end position="23"/>
    </location>
</feature>
<dbReference type="Proteomes" id="UP001221208">
    <property type="component" value="Unassembled WGS sequence"/>
</dbReference>
<organism evidence="2 3">
    <name type="scientific">Janthinobacterium fluminis</name>
    <dbReference type="NCBI Taxonomy" id="2987524"/>
    <lineage>
        <taxon>Bacteria</taxon>
        <taxon>Pseudomonadati</taxon>
        <taxon>Pseudomonadota</taxon>
        <taxon>Betaproteobacteria</taxon>
        <taxon>Burkholderiales</taxon>
        <taxon>Oxalobacteraceae</taxon>
        <taxon>Janthinobacterium</taxon>
    </lineage>
</organism>
<reference evidence="2 3" key="1">
    <citation type="submission" date="2022-10" db="EMBL/GenBank/DDBJ databases">
        <title>Janthinobacterium sp. hw3 Genome sequencing.</title>
        <authorList>
            <person name="Park S."/>
        </authorList>
    </citation>
    <scope>NUCLEOTIDE SEQUENCE [LARGE SCALE GENOMIC DNA]</scope>
    <source>
        <strain evidence="3">hw3</strain>
    </source>
</reference>
<proteinExistence type="predicted"/>
<dbReference type="InterPro" id="IPR011990">
    <property type="entry name" value="TPR-like_helical_dom_sf"/>
</dbReference>
<feature type="chain" id="PRO_5047255767" evidence="1">
    <location>
        <begin position="24"/>
        <end position="173"/>
    </location>
</feature>